<feature type="transmembrane region" description="Helical" evidence="14">
    <location>
        <begin position="162"/>
        <end position="186"/>
    </location>
</feature>
<evidence type="ECO:0000256" key="1">
    <source>
        <dbReference type="ARBA" id="ARBA00004651"/>
    </source>
</evidence>
<evidence type="ECO:0000313" key="15">
    <source>
        <dbReference type="EMBL" id="OUP51911.1"/>
    </source>
</evidence>
<keyword evidence="10 14" id="KW-0472">Membrane</keyword>
<feature type="transmembrane region" description="Helical" evidence="14">
    <location>
        <begin position="296"/>
        <end position="320"/>
    </location>
</feature>
<feature type="transmembrane region" description="Helical" evidence="14">
    <location>
        <begin position="468"/>
        <end position="485"/>
    </location>
</feature>
<feature type="transmembrane region" description="Helical" evidence="14">
    <location>
        <begin position="443"/>
        <end position="461"/>
    </location>
</feature>
<keyword evidence="8" id="KW-0915">Sodium</keyword>
<comment type="similarity">
    <text evidence="2 13">Belongs to the sodium:solute symporter (SSF) (TC 2.A.21) family.</text>
</comment>
<keyword evidence="9" id="KW-0406">Ion transport</keyword>
<keyword evidence="11" id="KW-0739">Sodium transport</keyword>
<dbReference type="GO" id="GO:0005886">
    <property type="term" value="C:plasma membrane"/>
    <property type="evidence" value="ECO:0007669"/>
    <property type="project" value="UniProtKB-SubCell"/>
</dbReference>
<keyword evidence="6" id="KW-0769">Symport</keyword>
<evidence type="ECO:0000256" key="10">
    <source>
        <dbReference type="ARBA" id="ARBA00023136"/>
    </source>
</evidence>
<evidence type="ECO:0000256" key="4">
    <source>
        <dbReference type="ARBA" id="ARBA00022475"/>
    </source>
</evidence>
<dbReference type="InterPro" id="IPR050277">
    <property type="entry name" value="Sodium:Solute_Symporter"/>
</dbReference>
<comment type="caution">
    <text evidence="15">The sequence shown here is derived from an EMBL/GenBank/DDBJ whole genome shotgun (WGS) entry which is preliminary data.</text>
</comment>
<feature type="transmembrane region" description="Helical" evidence="14">
    <location>
        <begin position="56"/>
        <end position="73"/>
    </location>
</feature>
<dbReference type="AlphaFoldDB" id="A0A1Y4LAT1"/>
<feature type="transmembrane region" description="Helical" evidence="14">
    <location>
        <begin position="417"/>
        <end position="437"/>
    </location>
</feature>
<reference evidence="16" key="1">
    <citation type="submission" date="2017-04" db="EMBL/GenBank/DDBJ databases">
        <title>Function of individual gut microbiota members based on whole genome sequencing of pure cultures obtained from chicken caecum.</title>
        <authorList>
            <person name="Medvecky M."/>
            <person name="Cejkova D."/>
            <person name="Polansky O."/>
            <person name="Karasova D."/>
            <person name="Kubasova T."/>
            <person name="Cizek A."/>
            <person name="Rychlik I."/>
        </authorList>
    </citation>
    <scope>NUCLEOTIDE SEQUENCE [LARGE SCALE GENOMIC DNA]</scope>
    <source>
        <strain evidence="16">An180</strain>
    </source>
</reference>
<evidence type="ECO:0000256" key="7">
    <source>
        <dbReference type="ARBA" id="ARBA00022989"/>
    </source>
</evidence>
<feature type="transmembrane region" description="Helical" evidence="14">
    <location>
        <begin position="12"/>
        <end position="31"/>
    </location>
</feature>
<protein>
    <recommendedName>
        <fullName evidence="17">Sodium:solute symporter</fullName>
    </recommendedName>
</protein>
<organism evidence="15 16">
    <name type="scientific">Butyricicoccus pullicaecorum</name>
    <dbReference type="NCBI Taxonomy" id="501571"/>
    <lineage>
        <taxon>Bacteria</taxon>
        <taxon>Bacillati</taxon>
        <taxon>Bacillota</taxon>
        <taxon>Clostridia</taxon>
        <taxon>Eubacteriales</taxon>
        <taxon>Butyricicoccaceae</taxon>
        <taxon>Butyricicoccus</taxon>
    </lineage>
</organism>
<evidence type="ECO:0000256" key="8">
    <source>
        <dbReference type="ARBA" id="ARBA00023053"/>
    </source>
</evidence>
<proteinExistence type="inferred from homology"/>
<dbReference type="Proteomes" id="UP000195897">
    <property type="component" value="Unassembled WGS sequence"/>
</dbReference>
<keyword evidence="3" id="KW-0813">Transport</keyword>
<evidence type="ECO:0000256" key="3">
    <source>
        <dbReference type="ARBA" id="ARBA00022448"/>
    </source>
</evidence>
<dbReference type="Pfam" id="PF00474">
    <property type="entry name" value="SSF"/>
    <property type="match status" value="1"/>
</dbReference>
<dbReference type="PANTHER" id="PTHR48086">
    <property type="entry name" value="SODIUM/PROLINE SYMPORTER-RELATED"/>
    <property type="match status" value="1"/>
</dbReference>
<feature type="transmembrane region" description="Helical" evidence="14">
    <location>
        <begin position="198"/>
        <end position="220"/>
    </location>
</feature>
<sequence>MDVELIKSPIPIIMMVIYIAIVIWMAWYQGFSKKALERKKNQTFEDYLTGGKSRNAIIVFLITCVTFYSGTTFTGRVGFFYNFGVAGLNSVITCAATGLVMYFLSEKVWPIAKKYRLSTLPDIMELRYQSRYVKMLVSLIIVCFNIIWLITEIRTLGLAMNLASGGTLPIVVGSAIAFTIIIIYVATGGVNSVSMVDSFSACVMLGGSLMVLAYIISHFFGGSLGDMFHSAQEAASTLYAGETQASIFTLANSGDYNRPYWVSNVVLGTLVMLVYPSNFMSICLAKNVREVKKSSLATAASGIWLSIYGIFGACVLGAVAKGYTIQNPEAGLLELCSLGGNPIMLGLVCTFILAAALGTLDSTLISLSGLVSNDLITNVMHIRKGTPPVGADGVQSAEAIQQRVQKDAKKEVFRTRIIVVILGVIGFCFSLTDLPLLTLLTDMATNGMVLVTPTIAAGLFWKKATPHGAIASMLVAEAVYLGMYFSGIRYVWGGFFLGFPAIFCGIITIIVVSLATEKKFYEKHNAQTDIFKDFFVRGRVSAWIRENM</sequence>
<comment type="subcellular location">
    <subcellularLocation>
        <location evidence="1">Cell membrane</location>
        <topology evidence="1">Multi-pass membrane protein</topology>
    </subcellularLocation>
</comment>
<keyword evidence="4" id="KW-1003">Cell membrane</keyword>
<feature type="transmembrane region" description="Helical" evidence="14">
    <location>
        <begin position="132"/>
        <end position="150"/>
    </location>
</feature>
<feature type="transmembrane region" description="Helical" evidence="14">
    <location>
        <begin position="491"/>
        <end position="515"/>
    </location>
</feature>
<gene>
    <name evidence="15" type="ORF">B5F17_11125</name>
</gene>
<evidence type="ECO:0000256" key="6">
    <source>
        <dbReference type="ARBA" id="ARBA00022847"/>
    </source>
</evidence>
<feature type="transmembrane region" description="Helical" evidence="14">
    <location>
        <begin position="79"/>
        <end position="104"/>
    </location>
</feature>
<evidence type="ECO:0000256" key="5">
    <source>
        <dbReference type="ARBA" id="ARBA00022692"/>
    </source>
</evidence>
<dbReference type="PANTHER" id="PTHR48086:SF3">
    <property type="entry name" value="SODIUM_PROLINE SYMPORTER"/>
    <property type="match status" value="1"/>
</dbReference>
<evidence type="ECO:0000256" key="14">
    <source>
        <dbReference type="SAM" id="Phobius"/>
    </source>
</evidence>
<comment type="catalytic activity">
    <reaction evidence="12">
        <text>L-proline(in) + Na(+)(in) = L-proline(out) + Na(+)(out)</text>
        <dbReference type="Rhea" id="RHEA:28967"/>
        <dbReference type="ChEBI" id="CHEBI:29101"/>
        <dbReference type="ChEBI" id="CHEBI:60039"/>
    </reaction>
</comment>
<dbReference type="GO" id="GO:0015293">
    <property type="term" value="F:symporter activity"/>
    <property type="evidence" value="ECO:0007669"/>
    <property type="project" value="UniProtKB-KW"/>
</dbReference>
<dbReference type="PROSITE" id="PS50283">
    <property type="entry name" value="NA_SOLUT_SYMP_3"/>
    <property type="match status" value="1"/>
</dbReference>
<evidence type="ECO:0000313" key="16">
    <source>
        <dbReference type="Proteomes" id="UP000195897"/>
    </source>
</evidence>
<dbReference type="EMBL" id="NFKK01000015">
    <property type="protein sequence ID" value="OUP51911.1"/>
    <property type="molecule type" value="Genomic_DNA"/>
</dbReference>
<evidence type="ECO:0000256" key="12">
    <source>
        <dbReference type="ARBA" id="ARBA00033708"/>
    </source>
</evidence>
<feature type="transmembrane region" description="Helical" evidence="14">
    <location>
        <begin position="340"/>
        <end position="360"/>
    </location>
</feature>
<keyword evidence="5 14" id="KW-0812">Transmembrane</keyword>
<dbReference type="GO" id="GO:0006814">
    <property type="term" value="P:sodium ion transport"/>
    <property type="evidence" value="ECO:0007669"/>
    <property type="project" value="UniProtKB-KW"/>
</dbReference>
<dbReference type="InterPro" id="IPR001734">
    <property type="entry name" value="Na/solute_symporter"/>
</dbReference>
<dbReference type="CDD" id="cd10322">
    <property type="entry name" value="SLC5sbd"/>
    <property type="match status" value="1"/>
</dbReference>
<feature type="transmembrane region" description="Helical" evidence="14">
    <location>
        <begin position="260"/>
        <end position="284"/>
    </location>
</feature>
<evidence type="ECO:0000256" key="9">
    <source>
        <dbReference type="ARBA" id="ARBA00023065"/>
    </source>
</evidence>
<dbReference type="RefSeq" id="WP_087373876.1">
    <property type="nucleotide sequence ID" value="NZ_NFKK01000015.1"/>
</dbReference>
<keyword evidence="7 14" id="KW-1133">Transmembrane helix</keyword>
<dbReference type="Gene3D" id="1.20.1730.10">
    <property type="entry name" value="Sodium/glucose cotransporter"/>
    <property type="match status" value="1"/>
</dbReference>
<dbReference type="InterPro" id="IPR038377">
    <property type="entry name" value="Na/Glc_symporter_sf"/>
</dbReference>
<evidence type="ECO:0000256" key="13">
    <source>
        <dbReference type="RuleBase" id="RU362091"/>
    </source>
</evidence>
<accession>A0A1Y4LAT1</accession>
<evidence type="ECO:0000256" key="11">
    <source>
        <dbReference type="ARBA" id="ARBA00023201"/>
    </source>
</evidence>
<evidence type="ECO:0008006" key="17">
    <source>
        <dbReference type="Google" id="ProtNLM"/>
    </source>
</evidence>
<evidence type="ECO:0000256" key="2">
    <source>
        <dbReference type="ARBA" id="ARBA00006434"/>
    </source>
</evidence>
<name>A0A1Y4LAT1_9FIRM</name>